<reference evidence="2 3" key="1">
    <citation type="submission" date="2014-12" db="EMBL/GenBank/DDBJ databases">
        <title>Draft genome sequence of Cohnella kolymensis strain B-2846.</title>
        <authorList>
            <person name="Karlyshev A.V."/>
            <person name="Kudryashova E.B."/>
        </authorList>
    </citation>
    <scope>NUCLEOTIDE SEQUENCE [LARGE SCALE GENOMIC DNA]</scope>
    <source>
        <strain evidence="2 3">VKM B-2846</strain>
    </source>
</reference>
<dbReference type="InterPro" id="IPR039377">
    <property type="entry name" value="Mn_catalase_dom"/>
</dbReference>
<comment type="similarity">
    <text evidence="1">Belongs to the manganese catalase family.</text>
</comment>
<dbReference type="SUPFAM" id="SSF47240">
    <property type="entry name" value="Ferritin-like"/>
    <property type="match status" value="1"/>
</dbReference>
<proteinExistence type="inferred from homology"/>
<dbReference type="InterPro" id="IPR007760">
    <property type="entry name" value="Mn_catalase"/>
</dbReference>
<dbReference type="Pfam" id="PF05067">
    <property type="entry name" value="Mn_catalase"/>
    <property type="match status" value="1"/>
</dbReference>
<evidence type="ECO:0000256" key="1">
    <source>
        <dbReference type="ARBA" id="ARBA00007644"/>
    </source>
</evidence>
<dbReference type="Proteomes" id="UP000054526">
    <property type="component" value="Unassembled WGS sequence"/>
</dbReference>
<evidence type="ECO:0000313" key="2">
    <source>
        <dbReference type="EMBL" id="KIL36007.1"/>
    </source>
</evidence>
<protein>
    <submittedName>
        <fullName evidence="2">Manganese catalase</fullName>
    </submittedName>
</protein>
<organism evidence="2 3">
    <name type="scientific">Cohnella kolymensis</name>
    <dbReference type="NCBI Taxonomy" id="1590652"/>
    <lineage>
        <taxon>Bacteria</taxon>
        <taxon>Bacillati</taxon>
        <taxon>Bacillota</taxon>
        <taxon>Bacilli</taxon>
        <taxon>Bacillales</taxon>
        <taxon>Paenibacillaceae</taxon>
        <taxon>Cohnella</taxon>
    </lineage>
</organism>
<dbReference type="RefSeq" id="WP_041062989.1">
    <property type="nucleotide sequence ID" value="NZ_JXAL01000016.1"/>
</dbReference>
<dbReference type="InterPro" id="IPR027407">
    <property type="entry name" value="Mn_catalase_C"/>
</dbReference>
<gene>
    <name evidence="2" type="ORF">SD71_11830</name>
</gene>
<dbReference type="Gene3D" id="3.30.1530.10">
    <property type="entry name" value="manganese catalase, domain 2, chain A"/>
    <property type="match status" value="1"/>
</dbReference>
<dbReference type="InterPro" id="IPR012347">
    <property type="entry name" value="Ferritin-like"/>
</dbReference>
<dbReference type="CDD" id="cd01051">
    <property type="entry name" value="Mn_catalase"/>
    <property type="match status" value="1"/>
</dbReference>
<name>A0ABR5A4Z0_9BACL</name>
<sequence>MFYHIKELQYQARPERPDPLLAKRLQEILAGKFGEMTVAIQYLLQGWNLRGDANSKYKDLLLDTGTEELAHVEIVSTLIARLLDNAPWQDQDAIAAQNPMVGAILAGMSPMHAIYSGLGALPSDAEGYPWNGRYVTATGNLLADFRDNLAKESGGRVEAARVYESTTDRGVRDTLAFLIARDTMHQNQWAAALSELEENEGFVAPGTFPQERERREFSYVFFNFSRGEQSAQGRWARGPSCDGKGVFQYVTNPQAMGEQQSLPPAPPYIHDTPPSVVQDYKMSMPPNI</sequence>
<evidence type="ECO:0000313" key="3">
    <source>
        <dbReference type="Proteomes" id="UP000054526"/>
    </source>
</evidence>
<dbReference type="InterPro" id="IPR009078">
    <property type="entry name" value="Ferritin-like_SF"/>
</dbReference>
<keyword evidence="3" id="KW-1185">Reference proteome</keyword>
<comment type="caution">
    <text evidence="2">The sequence shown here is derived from an EMBL/GenBank/DDBJ whole genome shotgun (WGS) entry which is preliminary data.</text>
</comment>
<dbReference type="EMBL" id="JXAL01000016">
    <property type="protein sequence ID" value="KIL36007.1"/>
    <property type="molecule type" value="Genomic_DNA"/>
</dbReference>
<accession>A0ABR5A4Z0</accession>
<dbReference type="Gene3D" id="1.20.1260.10">
    <property type="match status" value="1"/>
</dbReference>